<dbReference type="AlphaFoldDB" id="C6HAT0"/>
<dbReference type="VEuPathDB" id="FungiDB:HCDG_03311"/>
<feature type="compositionally biased region" description="Low complexity" evidence="1">
    <location>
        <begin position="149"/>
        <end position="159"/>
    </location>
</feature>
<feature type="region of interest" description="Disordered" evidence="1">
    <location>
        <begin position="135"/>
        <end position="183"/>
    </location>
</feature>
<dbReference type="HOGENOM" id="CLU_1255664_0_0_1"/>
<evidence type="ECO:0000313" key="2">
    <source>
        <dbReference type="EMBL" id="EER43413.1"/>
    </source>
</evidence>
<name>C6HAT0_AJECH</name>
<evidence type="ECO:0000313" key="3">
    <source>
        <dbReference type="Proteomes" id="UP000002624"/>
    </source>
</evidence>
<protein>
    <submittedName>
        <fullName evidence="2">Uncharacterized protein</fullName>
    </submittedName>
</protein>
<dbReference type="Proteomes" id="UP000002624">
    <property type="component" value="Unassembled WGS sequence"/>
</dbReference>
<accession>C6HAT0</accession>
<organism evidence="2 3">
    <name type="scientific">Ajellomyces capsulatus (strain H143)</name>
    <name type="common">Darling's disease fungus</name>
    <name type="synonym">Histoplasma capsulatum</name>
    <dbReference type="NCBI Taxonomy" id="544712"/>
    <lineage>
        <taxon>Eukaryota</taxon>
        <taxon>Fungi</taxon>
        <taxon>Dikarya</taxon>
        <taxon>Ascomycota</taxon>
        <taxon>Pezizomycotina</taxon>
        <taxon>Eurotiomycetes</taxon>
        <taxon>Eurotiomycetidae</taxon>
        <taxon>Onygenales</taxon>
        <taxon>Ajellomycetaceae</taxon>
        <taxon>Histoplasma</taxon>
    </lineage>
</organism>
<evidence type="ECO:0000256" key="1">
    <source>
        <dbReference type="SAM" id="MobiDB-lite"/>
    </source>
</evidence>
<gene>
    <name evidence="2" type="ORF">HCDG_03311</name>
</gene>
<dbReference type="EMBL" id="GG692421">
    <property type="protein sequence ID" value="EER43413.1"/>
    <property type="molecule type" value="Genomic_DNA"/>
</dbReference>
<feature type="compositionally biased region" description="Basic and acidic residues" evidence="1">
    <location>
        <begin position="1"/>
        <end position="23"/>
    </location>
</feature>
<reference evidence="3" key="1">
    <citation type="submission" date="2009-05" db="EMBL/GenBank/DDBJ databases">
        <title>The genome sequence of Ajellomyces capsulatus strain H143.</title>
        <authorList>
            <person name="Champion M."/>
            <person name="Cuomo C.A."/>
            <person name="Ma L.-J."/>
            <person name="Henn M.R."/>
            <person name="Sil A."/>
            <person name="Goldman B."/>
            <person name="Young S.K."/>
            <person name="Kodira C.D."/>
            <person name="Zeng Q."/>
            <person name="Koehrsen M."/>
            <person name="Alvarado L."/>
            <person name="Berlin A.M."/>
            <person name="Borenstein D."/>
            <person name="Chen Z."/>
            <person name="Engels R."/>
            <person name="Freedman E."/>
            <person name="Gellesch M."/>
            <person name="Goldberg J."/>
            <person name="Griggs A."/>
            <person name="Gujja S."/>
            <person name="Heiman D.I."/>
            <person name="Hepburn T.A."/>
            <person name="Howarth C."/>
            <person name="Jen D."/>
            <person name="Larson L."/>
            <person name="Lewis B."/>
            <person name="Mehta T."/>
            <person name="Park D."/>
            <person name="Pearson M."/>
            <person name="Roberts A."/>
            <person name="Saif S."/>
            <person name="Shea T.D."/>
            <person name="Shenoy N."/>
            <person name="Sisk P."/>
            <person name="Stolte C."/>
            <person name="Sykes S."/>
            <person name="Walk T."/>
            <person name="White J."/>
            <person name="Yandava C."/>
            <person name="Klein B."/>
            <person name="McEwen J.G."/>
            <person name="Puccia R."/>
            <person name="Goldman G.H."/>
            <person name="Felipe M.S."/>
            <person name="Nino-Vega G."/>
            <person name="San-Blas G."/>
            <person name="Taylor J.W."/>
            <person name="Mendoza L."/>
            <person name="Galagan J.E."/>
            <person name="Nusbaum C."/>
            <person name="Birren B.W."/>
        </authorList>
    </citation>
    <scope>NUCLEOTIDE SEQUENCE [LARGE SCALE GENOMIC DNA]</scope>
    <source>
        <strain evidence="3">H143</strain>
    </source>
</reference>
<feature type="compositionally biased region" description="Polar residues" evidence="1">
    <location>
        <begin position="167"/>
        <end position="182"/>
    </location>
</feature>
<feature type="region of interest" description="Disordered" evidence="1">
    <location>
        <begin position="1"/>
        <end position="35"/>
    </location>
</feature>
<proteinExistence type="predicted"/>
<sequence>MPHSLDEKAEMTRFISGHDRAESGDEPPMPKTDDEHEDGYILLFCRESSGGQLGLIADSGKLALVGSRTTTAYDVEKPMFNVNCIRNKSEKVLERTGAGERNRWASDTRLINSVQSCQSLALGATRQGSEILWKRRPGWNRPGFGSKGSAARASTSAPSSKRDLQRSQRSPGPSPALNSRQNGACLKLVRPPAKPYSEWDVEFCPSLTKIPVMLSGCKEA</sequence>